<dbReference type="EC" id="2.7.1.25" evidence="5 14"/>
<evidence type="ECO:0000256" key="10">
    <source>
        <dbReference type="ARBA" id="ARBA00022840"/>
    </source>
</evidence>
<evidence type="ECO:0000256" key="13">
    <source>
        <dbReference type="ARBA" id="ARBA00031464"/>
    </source>
</evidence>
<dbReference type="SUPFAM" id="SSF52540">
    <property type="entry name" value="P-loop containing nucleoside triphosphate hydrolases"/>
    <property type="match status" value="1"/>
</dbReference>
<comment type="pathway">
    <text evidence="3 14 15">Sulfur metabolism; hydrogen sulfide biosynthesis; sulfite from sulfate: step 2/3.</text>
</comment>
<dbReference type="NCBIfam" id="TIGR00455">
    <property type="entry name" value="apsK"/>
    <property type="match status" value="1"/>
</dbReference>
<keyword evidence="9 14" id="KW-0418">Kinase</keyword>
<dbReference type="Pfam" id="PF01583">
    <property type="entry name" value="APS_kinase"/>
    <property type="match status" value="1"/>
</dbReference>
<keyword evidence="18" id="KW-1185">Reference proteome</keyword>
<evidence type="ECO:0000256" key="7">
    <source>
        <dbReference type="ARBA" id="ARBA00022679"/>
    </source>
</evidence>
<dbReference type="NCBIfam" id="NF003013">
    <property type="entry name" value="PRK03846.1"/>
    <property type="match status" value="1"/>
</dbReference>
<keyword evidence="14" id="KW-0597">Phosphoprotein</keyword>
<sequence length="206" mass="23183">MHSESNITDENIVWHHHTVDKDLRAKLKKQKPVVLWFTGLSGAGKSTIAGELEKHLVHLGYHTYLLDGDNVRHGLCRDLGFSEQDRRENIRRIGELAKLMADAGLIVLTAFISPHRNERQLVRDLLPEGEFLEVFVNTSLEVCEQRDPKGLYKKARAGEIPDFTGIDSEYEAPLSPEIDLPAGEKGIQALAEQCLAELDRRGIIQL</sequence>
<evidence type="ECO:0000256" key="4">
    <source>
        <dbReference type="ARBA" id="ARBA00007008"/>
    </source>
</evidence>
<protein>
    <recommendedName>
        <fullName evidence="6 14">Adenylyl-sulfate kinase</fullName>
        <ecNumber evidence="5 14">2.7.1.25</ecNumber>
    </recommendedName>
    <alternativeName>
        <fullName evidence="12 14">APS kinase</fullName>
    </alternativeName>
    <alternativeName>
        <fullName evidence="13 14">ATP adenosine-5'-phosphosulfate 3'-phosphotransferase</fullName>
    </alternativeName>
    <alternativeName>
        <fullName evidence="11 14">Adenosine-5'-phosphosulfate kinase</fullName>
    </alternativeName>
</protein>
<evidence type="ECO:0000259" key="16">
    <source>
        <dbReference type="Pfam" id="PF01583"/>
    </source>
</evidence>
<keyword evidence="7 14" id="KW-0808">Transferase</keyword>
<dbReference type="AlphaFoldDB" id="A0A1M7YQE3"/>
<keyword evidence="8 14" id="KW-0547">Nucleotide-binding</keyword>
<dbReference type="RefSeq" id="WP_073579747.1">
    <property type="nucleotide sequence ID" value="NZ_AP024897.1"/>
</dbReference>
<dbReference type="PANTHER" id="PTHR11055">
    <property type="entry name" value="BIFUNCTIONAL 3'-PHOSPHOADENOSINE 5'-PHOSPHOSULFATE SYNTHASE"/>
    <property type="match status" value="1"/>
</dbReference>
<evidence type="ECO:0000256" key="2">
    <source>
        <dbReference type="ARBA" id="ARBA00002632"/>
    </source>
</evidence>
<dbReference type="GO" id="GO:0000103">
    <property type="term" value="P:sulfate assimilation"/>
    <property type="evidence" value="ECO:0007669"/>
    <property type="project" value="UniProtKB-UniRule"/>
</dbReference>
<dbReference type="EMBL" id="FRFG01000008">
    <property type="protein sequence ID" value="SHO54840.1"/>
    <property type="molecule type" value="Genomic_DNA"/>
</dbReference>
<evidence type="ECO:0000256" key="11">
    <source>
        <dbReference type="ARBA" id="ARBA00029724"/>
    </source>
</evidence>
<dbReference type="CDD" id="cd02027">
    <property type="entry name" value="APSK"/>
    <property type="match status" value="1"/>
</dbReference>
<evidence type="ECO:0000256" key="8">
    <source>
        <dbReference type="ARBA" id="ARBA00022741"/>
    </source>
</evidence>
<feature type="binding site" evidence="14">
    <location>
        <begin position="39"/>
        <end position="46"/>
    </location>
    <ligand>
        <name>ATP</name>
        <dbReference type="ChEBI" id="CHEBI:30616"/>
    </ligand>
</feature>
<feature type="active site" description="Phosphoserine intermediate" evidence="14">
    <location>
        <position position="113"/>
    </location>
</feature>
<dbReference type="Gene3D" id="3.40.50.300">
    <property type="entry name" value="P-loop containing nucleotide triphosphate hydrolases"/>
    <property type="match status" value="1"/>
</dbReference>
<feature type="domain" description="APS kinase" evidence="16">
    <location>
        <begin position="32"/>
        <end position="179"/>
    </location>
</feature>
<dbReference type="STRING" id="1117707.VQ7734_00558"/>
<evidence type="ECO:0000313" key="18">
    <source>
        <dbReference type="Proteomes" id="UP000184600"/>
    </source>
</evidence>
<reference evidence="18" key="1">
    <citation type="submission" date="2016-12" db="EMBL/GenBank/DDBJ databases">
        <authorList>
            <person name="Rodrigo-Torres L."/>
            <person name="Arahal R.D."/>
            <person name="Lucena T."/>
        </authorList>
    </citation>
    <scope>NUCLEOTIDE SEQUENCE [LARGE SCALE GENOMIC DNA]</scope>
</reference>
<evidence type="ECO:0000256" key="15">
    <source>
        <dbReference type="RuleBase" id="RU004347"/>
    </source>
</evidence>
<evidence type="ECO:0000256" key="6">
    <source>
        <dbReference type="ARBA" id="ARBA00018163"/>
    </source>
</evidence>
<organism evidence="17 18">
    <name type="scientific">Vibrio quintilis</name>
    <dbReference type="NCBI Taxonomy" id="1117707"/>
    <lineage>
        <taxon>Bacteria</taxon>
        <taxon>Pseudomonadati</taxon>
        <taxon>Pseudomonadota</taxon>
        <taxon>Gammaproteobacteria</taxon>
        <taxon>Vibrionales</taxon>
        <taxon>Vibrionaceae</taxon>
        <taxon>Vibrio</taxon>
    </lineage>
</organism>
<name>A0A1M7YQE3_9VIBR</name>
<dbReference type="HAMAP" id="MF_00065">
    <property type="entry name" value="Adenylyl_sulf_kinase"/>
    <property type="match status" value="1"/>
</dbReference>
<keyword evidence="10 14" id="KW-0067">ATP-binding</keyword>
<dbReference type="OrthoDB" id="9804504at2"/>
<dbReference type="GO" id="GO:0004020">
    <property type="term" value="F:adenylylsulfate kinase activity"/>
    <property type="evidence" value="ECO:0007669"/>
    <property type="project" value="UniProtKB-UniRule"/>
</dbReference>
<comment type="function">
    <text evidence="2 14 15">Catalyzes the synthesis of activated sulfate.</text>
</comment>
<dbReference type="UniPathway" id="UPA00140">
    <property type="reaction ID" value="UER00205"/>
</dbReference>
<dbReference type="InterPro" id="IPR027417">
    <property type="entry name" value="P-loop_NTPase"/>
</dbReference>
<dbReference type="Proteomes" id="UP000184600">
    <property type="component" value="Unassembled WGS sequence"/>
</dbReference>
<evidence type="ECO:0000256" key="1">
    <source>
        <dbReference type="ARBA" id="ARBA00001823"/>
    </source>
</evidence>
<evidence type="ECO:0000256" key="5">
    <source>
        <dbReference type="ARBA" id="ARBA00012121"/>
    </source>
</evidence>
<gene>
    <name evidence="14 17" type="primary">cysC</name>
    <name evidence="17" type="ORF">VQ7734_00558</name>
</gene>
<dbReference type="PANTHER" id="PTHR11055:SF63">
    <property type="entry name" value="ADENYLYL-SULFATE KINASE 1, CHLOROPLASTIC"/>
    <property type="match status" value="1"/>
</dbReference>
<evidence type="ECO:0000313" key="17">
    <source>
        <dbReference type="EMBL" id="SHO54840.1"/>
    </source>
</evidence>
<dbReference type="InterPro" id="IPR059117">
    <property type="entry name" value="APS_kinase_dom"/>
</dbReference>
<accession>A0A1M7YQE3</accession>
<comment type="catalytic activity">
    <reaction evidence="1 14 15">
        <text>adenosine 5'-phosphosulfate + ATP = 3'-phosphoadenylyl sulfate + ADP + H(+)</text>
        <dbReference type="Rhea" id="RHEA:24152"/>
        <dbReference type="ChEBI" id="CHEBI:15378"/>
        <dbReference type="ChEBI" id="CHEBI:30616"/>
        <dbReference type="ChEBI" id="CHEBI:58243"/>
        <dbReference type="ChEBI" id="CHEBI:58339"/>
        <dbReference type="ChEBI" id="CHEBI:456216"/>
        <dbReference type="EC" id="2.7.1.25"/>
    </reaction>
</comment>
<dbReference type="GO" id="GO:0005524">
    <property type="term" value="F:ATP binding"/>
    <property type="evidence" value="ECO:0007669"/>
    <property type="project" value="UniProtKB-UniRule"/>
</dbReference>
<evidence type="ECO:0000256" key="9">
    <source>
        <dbReference type="ARBA" id="ARBA00022777"/>
    </source>
</evidence>
<comment type="similarity">
    <text evidence="4 14 15">Belongs to the APS kinase family.</text>
</comment>
<dbReference type="FunFam" id="3.40.50.300:FF:000212">
    <property type="entry name" value="Adenylyl-sulfate kinase"/>
    <property type="match status" value="1"/>
</dbReference>
<evidence type="ECO:0000256" key="12">
    <source>
        <dbReference type="ARBA" id="ARBA00031393"/>
    </source>
</evidence>
<evidence type="ECO:0000256" key="14">
    <source>
        <dbReference type="HAMAP-Rule" id="MF_00065"/>
    </source>
</evidence>
<proteinExistence type="inferred from homology"/>
<dbReference type="InterPro" id="IPR002891">
    <property type="entry name" value="APS"/>
</dbReference>
<dbReference type="GO" id="GO:0070814">
    <property type="term" value="P:hydrogen sulfide biosynthetic process"/>
    <property type="evidence" value="ECO:0007669"/>
    <property type="project" value="UniProtKB-UniRule"/>
</dbReference>
<evidence type="ECO:0000256" key="3">
    <source>
        <dbReference type="ARBA" id="ARBA00004806"/>
    </source>
</evidence>